<dbReference type="EC" id="3.1.1.47" evidence="1"/>
<dbReference type="Proteomes" id="UP000054544">
    <property type="component" value="Unassembled WGS sequence"/>
</dbReference>
<proteinExistence type="predicted"/>
<dbReference type="AlphaFoldDB" id="A0A0D9P9G1"/>
<keyword evidence="3" id="KW-0442">Lipid degradation</keyword>
<dbReference type="SUPFAM" id="SSF52540">
    <property type="entry name" value="P-loop containing nucleoside triphosphate hydrolases"/>
    <property type="match status" value="1"/>
</dbReference>
<dbReference type="EMBL" id="KE384722">
    <property type="protein sequence ID" value="KJK82859.1"/>
    <property type="molecule type" value="Genomic_DNA"/>
</dbReference>
<keyword evidence="2" id="KW-0378">Hydrolase</keyword>
<accession>A0A0D9P9G1</accession>
<feature type="domain" description="DUF7025" evidence="7">
    <location>
        <begin position="733"/>
        <end position="841"/>
    </location>
</feature>
<dbReference type="Gene3D" id="3.40.50.300">
    <property type="entry name" value="P-loop containing nucleotide triphosphate hydrolases"/>
    <property type="match status" value="1"/>
</dbReference>
<dbReference type="GO" id="GO:0003847">
    <property type="term" value="F:1-alkyl-2-acetylglycerophosphocholine esterase activity"/>
    <property type="evidence" value="ECO:0007669"/>
    <property type="project" value="UniProtKB-EC"/>
</dbReference>
<dbReference type="Pfam" id="PF03403">
    <property type="entry name" value="PAF-AH_p_II"/>
    <property type="match status" value="1"/>
</dbReference>
<evidence type="ECO:0000259" key="6">
    <source>
        <dbReference type="Pfam" id="PF00004"/>
    </source>
</evidence>
<evidence type="ECO:0000256" key="4">
    <source>
        <dbReference type="ARBA" id="ARBA00023098"/>
    </source>
</evidence>
<dbReference type="InterPro" id="IPR003959">
    <property type="entry name" value="ATPase_AAA_core"/>
</dbReference>
<dbReference type="PANTHER" id="PTHR10272">
    <property type="entry name" value="PLATELET-ACTIVATING FACTOR ACETYLHYDROLASE"/>
    <property type="match status" value="1"/>
</dbReference>
<dbReference type="InterPro" id="IPR027417">
    <property type="entry name" value="P-loop_NTPase"/>
</dbReference>
<gene>
    <name evidence="8" type="ORF">H634G_01996</name>
</gene>
<organism evidence="8 9">
    <name type="scientific">Metarhizium anisopliae BRIP 53293</name>
    <dbReference type="NCBI Taxonomy" id="1291518"/>
    <lineage>
        <taxon>Eukaryota</taxon>
        <taxon>Fungi</taxon>
        <taxon>Dikarya</taxon>
        <taxon>Ascomycota</taxon>
        <taxon>Pezizomycotina</taxon>
        <taxon>Sordariomycetes</taxon>
        <taxon>Hypocreomycetidae</taxon>
        <taxon>Hypocreales</taxon>
        <taxon>Clavicipitaceae</taxon>
        <taxon>Metarhizium</taxon>
    </lineage>
</organism>
<reference evidence="9" key="1">
    <citation type="journal article" date="2014" name="BMC Genomics">
        <title>The genome sequence of the biocontrol fungus Metarhizium anisopliae and comparative genomics of Metarhizium species.</title>
        <authorList>
            <person name="Pattemore J.A."/>
            <person name="Hane J.K."/>
            <person name="Williams A.H."/>
            <person name="Wilson B.A."/>
            <person name="Stodart B.J."/>
            <person name="Ash G.J."/>
        </authorList>
    </citation>
    <scope>NUCLEOTIDE SEQUENCE [LARGE SCALE GENOMIC DNA]</scope>
    <source>
        <strain evidence="9">BRIP 53293</strain>
    </source>
</reference>
<feature type="domain" description="ATPase AAA-type core" evidence="6">
    <location>
        <begin position="1011"/>
        <end position="1066"/>
    </location>
</feature>
<dbReference type="GO" id="GO:0005524">
    <property type="term" value="F:ATP binding"/>
    <property type="evidence" value="ECO:0007669"/>
    <property type="project" value="InterPro"/>
</dbReference>
<dbReference type="Pfam" id="PF22942">
    <property type="entry name" value="DUF7025"/>
    <property type="match status" value="1"/>
</dbReference>
<dbReference type="Pfam" id="PF00004">
    <property type="entry name" value="AAA"/>
    <property type="match status" value="1"/>
</dbReference>
<evidence type="ECO:0000256" key="5">
    <source>
        <dbReference type="SAM" id="MobiDB-lite"/>
    </source>
</evidence>
<dbReference type="PANTHER" id="PTHR10272:SF7">
    <property type="entry name" value="PHOSPHOLIPASE-RELATED"/>
    <property type="match status" value="1"/>
</dbReference>
<feature type="region of interest" description="Disordered" evidence="5">
    <location>
        <begin position="920"/>
        <end position="939"/>
    </location>
</feature>
<feature type="compositionally biased region" description="Low complexity" evidence="5">
    <location>
        <begin position="923"/>
        <end position="933"/>
    </location>
</feature>
<protein>
    <recommendedName>
        <fullName evidence="1">1-alkyl-2-acetylglycerophosphocholine esterase</fullName>
        <ecNumber evidence="1">3.1.1.47</ecNumber>
    </recommendedName>
</protein>
<sequence length="1154" mass="129395">MAAADATATSKLASYFARLSPVPAFPEYTGPFKVGTVDVEIPVTDLHSPSPAPANAVDIPTVQFRVFYPAVPESSEKRITWLPNPQRHHVSAYTKFVGIGPTLADILSFLPRHLHYTTIPVHKNAEAADSETKRWPTMIFSHGLGGGRNSYSYIAGSLASHGVVVFCPEHRDGSAAVSFIRLADSSSRFFSSAARRIVPYNRIPHHVTPEVYEAREDQLRVRLWELGLLHDAMLAIDEGRGFTNMNLTTPTLKQFIGRLDVHEPGRIIFGGHSFGAATVHQFLKCNYYADVAEVANMKKPLFTPAKDSSIRKQITEKNVTMLLDMWCLPVLGPNSKPLYDLPLPVYADVPSAPGGTALLAVESEAFHNWTEHLHVKAKLLSPDPTSKTVTPPLFERPSGMKLPEPNFFYVVNSAHLSQSDFGILFPWLTKKIFDAEQPERALRLNLRAQLQLLRANGIPVARTYAGDLVDGAHVDKLNIKKDDQIPLTEEGIDDDRAIFDRSGNDSVDHWKWIDLIGLGDFVGENFGKSVEEEVEEGEEQMQVEFRDIPRDRADISVRDKPVVTFKEDVSFAKDNAASRKDGARSKSEENNGAVPAVKEPEIKNLYTNIYEGKLWWLEQDPNGKLSAIMPPEDVEKFAVIHRRHISEHIESHSIVIHSPHLKEALKPVFQDYPEIDFTSSSLQIMAPFLCFVYRWEQFKAAKDEAAPHPETKAYMDLLYNVIVERLRNSVDAREHCLETRTVTFVELWTICPPGSGVLYRGHDNNPVYGREPGYCRHLQAFQVIRSSYKTATDGKQLYVREYKFIGMWQGLAWYQGEVEISQYEGLKEFASLPLIPLEGHEHQGQFITRLGGRGQKFMNLASSSAQPKEYDRGALSRRECGCIGGGIEVEGRIMLGGEKDGLSPGDYKLLQRLQANHDDVFTSSSSSSESSSSQVPPTLTEDQLMYTSPVIRAWSFKKEAWMDLLVDGMRDVQFDENALKSMILPKAAHVGIKTFVKGYMAAGPHHDQAIHLVGGPCTGKTRTAEAIAEVCQKQLITINAYDLGINSSIVKRKLRGVFKTACARNTWCVRDFEGLVFFSSDRIQDLQPYLQGRISLQIDLSPLGPGQRERIWTSSVKDSASRAGLRRYDLPKDKMEQLIRIDLNRKQIEKATER</sequence>
<keyword evidence="4" id="KW-0443">Lipid metabolism</keyword>
<evidence type="ECO:0000313" key="9">
    <source>
        <dbReference type="Proteomes" id="UP000054544"/>
    </source>
</evidence>
<evidence type="ECO:0000256" key="1">
    <source>
        <dbReference type="ARBA" id="ARBA00013201"/>
    </source>
</evidence>
<dbReference type="GO" id="GO:0016887">
    <property type="term" value="F:ATP hydrolysis activity"/>
    <property type="evidence" value="ECO:0007669"/>
    <property type="project" value="InterPro"/>
</dbReference>
<evidence type="ECO:0000259" key="7">
    <source>
        <dbReference type="Pfam" id="PF22942"/>
    </source>
</evidence>
<name>A0A0D9P9G1_METAN</name>
<dbReference type="STRING" id="1291518.A0A0D9P9G1"/>
<dbReference type="Gene3D" id="3.40.50.1820">
    <property type="entry name" value="alpha/beta hydrolase"/>
    <property type="match status" value="1"/>
</dbReference>
<dbReference type="SUPFAM" id="SSF53474">
    <property type="entry name" value="alpha/beta-Hydrolases"/>
    <property type="match status" value="1"/>
</dbReference>
<evidence type="ECO:0000256" key="3">
    <source>
        <dbReference type="ARBA" id="ARBA00022963"/>
    </source>
</evidence>
<dbReference type="OrthoDB" id="2363873at2759"/>
<evidence type="ECO:0000256" key="2">
    <source>
        <dbReference type="ARBA" id="ARBA00022801"/>
    </source>
</evidence>
<keyword evidence="9" id="KW-1185">Reference proteome</keyword>
<dbReference type="GO" id="GO:0016042">
    <property type="term" value="P:lipid catabolic process"/>
    <property type="evidence" value="ECO:0007669"/>
    <property type="project" value="UniProtKB-KW"/>
</dbReference>
<dbReference type="InterPro" id="IPR029058">
    <property type="entry name" value="AB_hydrolase_fold"/>
</dbReference>
<dbReference type="InterPro" id="IPR054289">
    <property type="entry name" value="DUF7025"/>
</dbReference>
<evidence type="ECO:0000313" key="8">
    <source>
        <dbReference type="EMBL" id="KJK82859.1"/>
    </source>
</evidence>